<feature type="disulfide bond" evidence="12">
    <location>
        <begin position="155"/>
        <end position="194"/>
    </location>
</feature>
<evidence type="ECO:0000256" key="13">
    <source>
        <dbReference type="RuleBase" id="RU369039"/>
    </source>
</evidence>
<dbReference type="Pfam" id="PF01273">
    <property type="entry name" value="LBP_BPI_CETP"/>
    <property type="match status" value="1"/>
</dbReference>
<feature type="signal peptide" evidence="14">
    <location>
        <begin position="1"/>
        <end position="21"/>
    </location>
</feature>
<dbReference type="Gene3D" id="3.15.10.10">
    <property type="entry name" value="Bactericidal permeability-increasing protein, domain 1"/>
    <property type="match status" value="1"/>
</dbReference>
<dbReference type="EMBL" id="OW240916">
    <property type="protein sequence ID" value="CAH2292158.1"/>
    <property type="molecule type" value="Genomic_DNA"/>
</dbReference>
<keyword evidence="8 13" id="KW-0044">Antibiotic</keyword>
<name>A0AAD1S6G7_PELCU</name>
<evidence type="ECO:0000256" key="9">
    <source>
        <dbReference type="ARBA" id="ARBA00023157"/>
    </source>
</evidence>
<evidence type="ECO:0000256" key="8">
    <source>
        <dbReference type="ARBA" id="ARBA00023022"/>
    </source>
</evidence>
<dbReference type="GO" id="GO:0008289">
    <property type="term" value="F:lipid binding"/>
    <property type="evidence" value="ECO:0007669"/>
    <property type="project" value="InterPro"/>
</dbReference>
<comment type="function">
    <text evidence="13">The cytotoxic action of BPI is limited to many species of Gram-negative bacteria; this specificity may be explained by a strong affinity of the very basic N-terminal half for the negatively charged lipopolysaccharides that are unique to the Gram-negative bacterial outer envelope.</text>
</comment>
<keyword evidence="10 13" id="KW-0325">Glycoprotein</keyword>
<evidence type="ECO:0000256" key="5">
    <source>
        <dbReference type="ARBA" id="ARBA00022529"/>
    </source>
</evidence>
<comment type="similarity">
    <text evidence="2">Belongs to the BPI/LBP/Plunc superfamily. BPI/LBP family.</text>
</comment>
<dbReference type="InterPro" id="IPR030675">
    <property type="entry name" value="BPI/LBP"/>
</dbReference>
<dbReference type="GO" id="GO:0005615">
    <property type="term" value="C:extracellular space"/>
    <property type="evidence" value="ECO:0007669"/>
    <property type="project" value="UniProtKB-UniRule"/>
</dbReference>
<evidence type="ECO:0000259" key="16">
    <source>
        <dbReference type="SMART" id="SM00329"/>
    </source>
</evidence>
<evidence type="ECO:0000256" key="11">
    <source>
        <dbReference type="ARBA" id="ARBA00025943"/>
    </source>
</evidence>
<dbReference type="GO" id="GO:0050829">
    <property type="term" value="P:defense response to Gram-negative bacterium"/>
    <property type="evidence" value="ECO:0007669"/>
    <property type="project" value="UniProtKB-UniRule"/>
</dbReference>
<evidence type="ECO:0000256" key="7">
    <source>
        <dbReference type="ARBA" id="ARBA00022859"/>
    </source>
</evidence>
<feature type="chain" id="PRO_5041927906" description="Bactericidal permeability-increasing protein" evidence="14">
    <location>
        <begin position="22"/>
        <end position="474"/>
    </location>
</feature>
<sequence>MENPHTLALTLVLALCLGADAVNPGFVVRLTQKGMDYARQEGMTVLQQQLSKIHMPDFSGSTHVKHLGKVKYSFYRMRVRSFQLPNSQISFVPGTGLKLTISGAFIQVDGTWRVSYHHISTHGGFDLKVEGLSISVGLKLGSDGSGRPTIAPSDCSNHIGDVHVHISGKFGWLADVFRHSIEKDLRNAIEKQICPLVSDSITSKLEPLLQTLPVTAKIDKVAAIDYSLTGPPPVTADFVDVQLKGEFFIFANRTTPPFSPPALSLPVDHNLMVYFGVSDYLFNTAGYTYQSAGKLTFTVTDDMIPKDFSIRLNTSSFGTLVPQISKMYPNMLMKLVISSVSAPYLTIKPENLTISPVMDLKAYAILPNSSLASLFDLKLTTTAAVKIGVTSGRIVGTLDLSRIYELIHSDVGPFSVALLNVAVNYYISHIVLPQVNAILTKGYPLPLLDHVQLTDVVLQQSQNFLLFGANVHYN</sequence>
<dbReference type="PIRSF" id="PIRSF002417">
    <property type="entry name" value="Lipid_binding_protein"/>
    <property type="match status" value="1"/>
</dbReference>
<dbReference type="GO" id="GO:0045087">
    <property type="term" value="P:innate immune response"/>
    <property type="evidence" value="ECO:0007669"/>
    <property type="project" value="UniProtKB-UniRule"/>
</dbReference>
<evidence type="ECO:0000313" key="18">
    <source>
        <dbReference type="Proteomes" id="UP001295444"/>
    </source>
</evidence>
<evidence type="ECO:0000256" key="14">
    <source>
        <dbReference type="SAM" id="SignalP"/>
    </source>
</evidence>
<evidence type="ECO:0000256" key="1">
    <source>
        <dbReference type="ARBA" id="ARBA00004613"/>
    </source>
</evidence>
<keyword evidence="7 13" id="KW-0391">Immunity</keyword>
<dbReference type="Pfam" id="PF02886">
    <property type="entry name" value="LBP_BPI_CETP_C"/>
    <property type="match status" value="1"/>
</dbReference>
<evidence type="ECO:0000256" key="12">
    <source>
        <dbReference type="PIRSR" id="PIRSR002417-50"/>
    </source>
</evidence>
<comment type="domain">
    <text evidence="13">The N-terminal region may be exposed to the interior of the granule, whereas the C-terminal portion may be embedded in the membrane. During phagocytosis and degranulation, proteases may be released and activated and cleave BPI at the junction of the N- and C-terminal portions of the molecule, providing controlled release of the N-terminal antibacterial fragment when bacteria are ingested.</text>
</comment>
<evidence type="ECO:0000256" key="6">
    <source>
        <dbReference type="ARBA" id="ARBA00022588"/>
    </source>
</evidence>
<evidence type="ECO:0000256" key="3">
    <source>
        <dbReference type="ARBA" id="ARBA00017827"/>
    </source>
</evidence>
<evidence type="ECO:0000313" key="17">
    <source>
        <dbReference type="EMBL" id="CAH2292158.1"/>
    </source>
</evidence>
<dbReference type="Gene3D" id="3.15.20.10">
    <property type="entry name" value="Bactericidal permeability-increasing protein, domain 2"/>
    <property type="match status" value="1"/>
</dbReference>
<keyword evidence="6 13" id="KW-0399">Innate immunity</keyword>
<dbReference type="CDD" id="cd00026">
    <property type="entry name" value="BPI2"/>
    <property type="match status" value="1"/>
</dbReference>
<dbReference type="FunFam" id="3.15.10.10:FF:000001">
    <property type="entry name" value="phospholipid transfer protein-like"/>
    <property type="match status" value="1"/>
</dbReference>
<dbReference type="SMART" id="SM00328">
    <property type="entry name" value="BPI1"/>
    <property type="match status" value="1"/>
</dbReference>
<evidence type="ECO:0000259" key="15">
    <source>
        <dbReference type="SMART" id="SM00328"/>
    </source>
</evidence>
<evidence type="ECO:0000256" key="4">
    <source>
        <dbReference type="ARBA" id="ARBA00022525"/>
    </source>
</evidence>
<dbReference type="AlphaFoldDB" id="A0AAD1S6G7"/>
<protein>
    <recommendedName>
        <fullName evidence="3 13">Bactericidal permeability-increasing protein</fullName>
        <shortName evidence="13">BPI</shortName>
    </recommendedName>
</protein>
<evidence type="ECO:0000256" key="10">
    <source>
        <dbReference type="ARBA" id="ARBA00023180"/>
    </source>
</evidence>
<gene>
    <name evidence="17" type="ORF">PECUL_23A050694</name>
</gene>
<comment type="subcellular location">
    <subcellularLocation>
        <location evidence="1 13">Secreted</location>
    </subcellularLocation>
</comment>
<keyword evidence="13 14" id="KW-0732">Signal</keyword>
<evidence type="ECO:0000256" key="2">
    <source>
        <dbReference type="ARBA" id="ARBA00007292"/>
    </source>
</evidence>
<keyword evidence="9 12" id="KW-1015">Disulfide bond</keyword>
<dbReference type="Proteomes" id="UP001295444">
    <property type="component" value="Chromosome 05"/>
</dbReference>
<dbReference type="InterPro" id="IPR017942">
    <property type="entry name" value="Lipid-bd_serum_glycop_N"/>
</dbReference>
<keyword evidence="18" id="KW-1185">Reference proteome</keyword>
<keyword evidence="5 13" id="KW-0929">Antimicrobial</keyword>
<dbReference type="InterPro" id="IPR032942">
    <property type="entry name" value="BPI/LBP/Plunc"/>
</dbReference>
<accession>A0AAD1S6G7</accession>
<feature type="domain" description="Lipid-binding serum glycoprotein N-terminal" evidence="15">
    <location>
        <begin position="29"/>
        <end position="252"/>
    </location>
</feature>
<dbReference type="CDD" id="cd00025">
    <property type="entry name" value="BPI1"/>
    <property type="match status" value="1"/>
</dbReference>
<dbReference type="PANTHER" id="PTHR10504:SF84">
    <property type="entry name" value="BACTERICIDAL PERMEABILITY-INCREASING PROTEIN"/>
    <property type="match status" value="1"/>
</dbReference>
<dbReference type="InterPro" id="IPR001124">
    <property type="entry name" value="Lipid-bd_serum_glycop_C"/>
</dbReference>
<dbReference type="SUPFAM" id="SSF55394">
    <property type="entry name" value="Bactericidal permeability-increasing protein, BPI"/>
    <property type="match status" value="2"/>
</dbReference>
<dbReference type="SMART" id="SM00329">
    <property type="entry name" value="BPI2"/>
    <property type="match status" value="1"/>
</dbReference>
<organism evidence="17 18">
    <name type="scientific">Pelobates cultripes</name>
    <name type="common">Western spadefoot toad</name>
    <dbReference type="NCBI Taxonomy" id="61616"/>
    <lineage>
        <taxon>Eukaryota</taxon>
        <taxon>Metazoa</taxon>
        <taxon>Chordata</taxon>
        <taxon>Craniata</taxon>
        <taxon>Vertebrata</taxon>
        <taxon>Euteleostomi</taxon>
        <taxon>Amphibia</taxon>
        <taxon>Batrachia</taxon>
        <taxon>Anura</taxon>
        <taxon>Pelobatoidea</taxon>
        <taxon>Pelobatidae</taxon>
        <taxon>Pelobates</taxon>
    </lineage>
</organism>
<dbReference type="PANTHER" id="PTHR10504">
    <property type="entry name" value="BACTERICIDAL PERMEABILITY-INCREASING BPI PROTEIN-RELATED"/>
    <property type="match status" value="1"/>
</dbReference>
<dbReference type="InterPro" id="IPR017943">
    <property type="entry name" value="Bactericidal_perm-incr_a/b_dom"/>
</dbReference>
<feature type="domain" description="Lipid-binding serum glycoprotein C-terminal" evidence="16">
    <location>
        <begin position="267"/>
        <end position="469"/>
    </location>
</feature>
<comment type="domain">
    <text evidence="13">The N- and C-terminal barrels adopt an identical fold despite having only 13% of conserved residues.</text>
</comment>
<dbReference type="FunFam" id="3.15.20.10:FF:000001">
    <property type="entry name" value="Phospholipid transfer protein"/>
    <property type="match status" value="1"/>
</dbReference>
<proteinExistence type="inferred from homology"/>
<comment type="subunit">
    <text evidence="11 13">Monomer. Homodimer; disulfide-linked.</text>
</comment>
<keyword evidence="4 13" id="KW-0964">Secreted</keyword>
<reference evidence="17" key="1">
    <citation type="submission" date="2022-03" db="EMBL/GenBank/DDBJ databases">
        <authorList>
            <person name="Alioto T."/>
            <person name="Alioto T."/>
            <person name="Gomez Garrido J."/>
        </authorList>
    </citation>
    <scope>NUCLEOTIDE SEQUENCE</scope>
</reference>